<name>A0A918I3K9_9ACTN</name>
<sequence length="127" mass="13369">MSTVPPSRIAFQTRVLVRPVLQLGPVAVEQAVVVQLPALPDAHRPTPVMASGGRPLEGPDLRAAAAGIDHHRPEQQVEGVLDGGRGLVDVARRLSGDELDVSDPAVLVLQHIEHRPGQRLVRGGGSG</sequence>
<evidence type="ECO:0000313" key="2">
    <source>
        <dbReference type="Proteomes" id="UP000636661"/>
    </source>
</evidence>
<organism evidence="1 2">
    <name type="scientific">Streptomyces lavendofoliae</name>
    <dbReference type="NCBI Taxonomy" id="67314"/>
    <lineage>
        <taxon>Bacteria</taxon>
        <taxon>Bacillati</taxon>
        <taxon>Actinomycetota</taxon>
        <taxon>Actinomycetes</taxon>
        <taxon>Kitasatosporales</taxon>
        <taxon>Streptomycetaceae</taxon>
        <taxon>Streptomyces</taxon>
    </lineage>
</organism>
<reference evidence="1" key="1">
    <citation type="journal article" date="2014" name="Int. J. Syst. Evol. Microbiol.">
        <title>Complete genome sequence of Corynebacterium casei LMG S-19264T (=DSM 44701T), isolated from a smear-ripened cheese.</title>
        <authorList>
            <consortium name="US DOE Joint Genome Institute (JGI-PGF)"/>
            <person name="Walter F."/>
            <person name="Albersmeier A."/>
            <person name="Kalinowski J."/>
            <person name="Ruckert C."/>
        </authorList>
    </citation>
    <scope>NUCLEOTIDE SEQUENCE</scope>
    <source>
        <strain evidence="1">JCM 4391</strain>
    </source>
</reference>
<accession>A0A918I3K9</accession>
<reference evidence="1" key="2">
    <citation type="submission" date="2020-09" db="EMBL/GenBank/DDBJ databases">
        <authorList>
            <person name="Sun Q."/>
            <person name="Ohkuma M."/>
        </authorList>
    </citation>
    <scope>NUCLEOTIDE SEQUENCE</scope>
    <source>
        <strain evidence="1">JCM 4391</strain>
    </source>
</reference>
<proteinExistence type="predicted"/>
<comment type="caution">
    <text evidence="1">The sequence shown here is derived from an EMBL/GenBank/DDBJ whole genome shotgun (WGS) entry which is preliminary data.</text>
</comment>
<dbReference type="RefSeq" id="WP_189554805.1">
    <property type="nucleotide sequence ID" value="NZ_BMTP01000030.1"/>
</dbReference>
<gene>
    <name evidence="1" type="ORF">GCM10010274_64550</name>
</gene>
<evidence type="ECO:0000313" key="1">
    <source>
        <dbReference type="EMBL" id="GGU67136.1"/>
    </source>
</evidence>
<dbReference type="AlphaFoldDB" id="A0A918I3K9"/>
<dbReference type="Proteomes" id="UP000636661">
    <property type="component" value="Unassembled WGS sequence"/>
</dbReference>
<dbReference type="EMBL" id="BMTP01000030">
    <property type="protein sequence ID" value="GGU67136.1"/>
    <property type="molecule type" value="Genomic_DNA"/>
</dbReference>
<protein>
    <submittedName>
        <fullName evidence="1">Uncharacterized protein</fullName>
    </submittedName>
</protein>
<keyword evidence="2" id="KW-1185">Reference proteome</keyword>